<feature type="compositionally biased region" description="Basic and acidic residues" evidence="1">
    <location>
        <begin position="352"/>
        <end position="372"/>
    </location>
</feature>
<dbReference type="EMBL" id="RCHU01000238">
    <property type="protein sequence ID" value="TKS10334.1"/>
    <property type="molecule type" value="Genomic_DNA"/>
</dbReference>
<feature type="domain" description="BSD" evidence="2">
    <location>
        <begin position="149"/>
        <end position="200"/>
    </location>
</feature>
<feature type="compositionally biased region" description="Basic and acidic residues" evidence="1">
    <location>
        <begin position="264"/>
        <end position="279"/>
    </location>
</feature>
<dbReference type="SUPFAM" id="SSF140383">
    <property type="entry name" value="BSD domain-like"/>
    <property type="match status" value="1"/>
</dbReference>
<feature type="compositionally biased region" description="Pro residues" evidence="1">
    <location>
        <begin position="14"/>
        <end position="23"/>
    </location>
</feature>
<reference evidence="3" key="1">
    <citation type="submission" date="2018-10" db="EMBL/GenBank/DDBJ databases">
        <title>Population genomic analysis revealed the cold adaptation of white poplar.</title>
        <authorList>
            <person name="Liu Y.-J."/>
        </authorList>
    </citation>
    <scope>NUCLEOTIDE SEQUENCE [LARGE SCALE GENOMIC DNA]</scope>
    <source>
        <strain evidence="3">PAL-ZL1</strain>
    </source>
</reference>
<dbReference type="InterPro" id="IPR035925">
    <property type="entry name" value="BSD_dom_sf"/>
</dbReference>
<evidence type="ECO:0000259" key="2">
    <source>
        <dbReference type="PROSITE" id="PS50858"/>
    </source>
</evidence>
<dbReference type="PANTHER" id="PTHR31923">
    <property type="entry name" value="BSD DOMAIN-CONTAINING PROTEIN"/>
    <property type="match status" value="1"/>
</dbReference>
<comment type="caution">
    <text evidence="3">The sequence shown here is derived from an EMBL/GenBank/DDBJ whole genome shotgun (WGS) entry which is preliminary data.</text>
</comment>
<accession>A0A4U5QI69</accession>
<feature type="region of interest" description="Disordered" evidence="1">
    <location>
        <begin position="230"/>
        <end position="372"/>
    </location>
</feature>
<dbReference type="InterPro" id="IPR005607">
    <property type="entry name" value="BSD_dom"/>
</dbReference>
<sequence length="372" mass="41556">MSWLFNSLQSNDPDSPPPHPPSPSVQDDLLVIGDSIGRQLRGVANFLAPPPPPPPSNTQAAKPQPFDSSSQSSQALLGVRNDLAEIGDSLKSGLSKFTSNFLQFKDINSKNSDGVDDDDVAGINEEVIGFVKEISLRPECWIDFPLPLQNDFRMTDAQREHVLNIEHFVPSLAQLRNNLRSEMGDGRFWMVYFILLIPRLNEHDFEVLSTPQIVETRNLLLQKLQNKRNVKVESSKNSKSGAQGEITTSREEITEIADATEGLKINEENSRQSSKEKIDNSTSMDNQKKLEDEQDVSFSDLEDDDSDFSTRLSASRKARSIRAPSPSGSSDWIQLSEGSDTQGGPPKTRQSFSRDKDSDAEYSDWHKVDEYD</sequence>
<feature type="region of interest" description="Disordered" evidence="1">
    <location>
        <begin position="42"/>
        <end position="74"/>
    </location>
</feature>
<feature type="compositionally biased region" description="Polar residues" evidence="1">
    <location>
        <begin position="326"/>
        <end position="342"/>
    </location>
</feature>
<organism evidence="3">
    <name type="scientific">Populus alba</name>
    <name type="common">White poplar</name>
    <dbReference type="NCBI Taxonomy" id="43335"/>
    <lineage>
        <taxon>Eukaryota</taxon>
        <taxon>Viridiplantae</taxon>
        <taxon>Streptophyta</taxon>
        <taxon>Embryophyta</taxon>
        <taxon>Tracheophyta</taxon>
        <taxon>Spermatophyta</taxon>
        <taxon>Magnoliopsida</taxon>
        <taxon>eudicotyledons</taxon>
        <taxon>Gunneridae</taxon>
        <taxon>Pentapetalae</taxon>
        <taxon>rosids</taxon>
        <taxon>fabids</taxon>
        <taxon>Malpighiales</taxon>
        <taxon>Salicaceae</taxon>
        <taxon>Saliceae</taxon>
        <taxon>Populus</taxon>
    </lineage>
</organism>
<dbReference type="AlphaFoldDB" id="A0A4U5QI69"/>
<feature type="compositionally biased region" description="Acidic residues" evidence="1">
    <location>
        <begin position="292"/>
        <end position="307"/>
    </location>
</feature>
<protein>
    <submittedName>
        <fullName evidence="3">BSD domain-containing family protein</fullName>
    </submittedName>
</protein>
<evidence type="ECO:0000256" key="1">
    <source>
        <dbReference type="SAM" id="MobiDB-lite"/>
    </source>
</evidence>
<proteinExistence type="predicted"/>
<feature type="region of interest" description="Disordered" evidence="1">
    <location>
        <begin position="1"/>
        <end position="28"/>
    </location>
</feature>
<name>A0A4U5QI69_POPAL</name>
<dbReference type="PROSITE" id="PS50858">
    <property type="entry name" value="BSD"/>
    <property type="match status" value="1"/>
</dbReference>
<dbReference type="PANTHER" id="PTHR31923:SF9">
    <property type="entry name" value="BSD DOMAIN-CONTAINING PROTEIN"/>
    <property type="match status" value="1"/>
</dbReference>
<gene>
    <name evidence="3" type="ORF">D5086_0000083920</name>
</gene>
<evidence type="ECO:0000313" key="3">
    <source>
        <dbReference type="EMBL" id="TKS10334.1"/>
    </source>
</evidence>